<protein>
    <submittedName>
        <fullName evidence="5">GATS protein-like 3</fullName>
    </submittedName>
</protein>
<dbReference type="Pfam" id="PF13840">
    <property type="entry name" value="ACT_7"/>
    <property type="match status" value="1"/>
</dbReference>
<evidence type="ECO:0000256" key="1">
    <source>
        <dbReference type="SAM" id="MobiDB-lite"/>
    </source>
</evidence>
<dbReference type="InterPro" id="IPR045865">
    <property type="entry name" value="ACT-like_dom_sf"/>
</dbReference>
<keyword evidence="2" id="KW-0812">Transmembrane</keyword>
<dbReference type="PANTHER" id="PTHR31131:SF6">
    <property type="entry name" value="CASTOR ACT DOMAIN-CONTAINING PROTEIN"/>
    <property type="match status" value="1"/>
</dbReference>
<dbReference type="InterPro" id="IPR027795">
    <property type="entry name" value="CASTOR_ACT_dom"/>
</dbReference>
<feature type="region of interest" description="Disordered" evidence="1">
    <location>
        <begin position="68"/>
        <end position="88"/>
    </location>
</feature>
<keyword evidence="6" id="KW-1185">Reference proteome</keyword>
<feature type="region of interest" description="Disordered" evidence="1">
    <location>
        <begin position="27"/>
        <end position="52"/>
    </location>
</feature>
<name>A0A9P6T426_9FUNG</name>
<evidence type="ECO:0000259" key="4">
    <source>
        <dbReference type="Pfam" id="PF13840"/>
    </source>
</evidence>
<feature type="compositionally biased region" description="Low complexity" evidence="1">
    <location>
        <begin position="33"/>
        <end position="52"/>
    </location>
</feature>
<feature type="compositionally biased region" description="Polar residues" evidence="1">
    <location>
        <begin position="486"/>
        <end position="499"/>
    </location>
</feature>
<dbReference type="GO" id="GO:0006520">
    <property type="term" value="P:amino acid metabolic process"/>
    <property type="evidence" value="ECO:0007669"/>
    <property type="project" value="UniProtKB-ARBA"/>
</dbReference>
<evidence type="ECO:0000313" key="5">
    <source>
        <dbReference type="EMBL" id="KAG0023141.1"/>
    </source>
</evidence>
<proteinExistence type="predicted"/>
<keyword evidence="2" id="KW-0472">Membrane</keyword>
<feature type="compositionally biased region" description="Low complexity" evidence="1">
    <location>
        <begin position="68"/>
        <end position="85"/>
    </location>
</feature>
<organism evidence="5 6">
    <name type="scientific">Entomortierella chlamydospora</name>
    <dbReference type="NCBI Taxonomy" id="101097"/>
    <lineage>
        <taxon>Eukaryota</taxon>
        <taxon>Fungi</taxon>
        <taxon>Fungi incertae sedis</taxon>
        <taxon>Mucoromycota</taxon>
        <taxon>Mortierellomycotina</taxon>
        <taxon>Mortierellomycetes</taxon>
        <taxon>Mortierellales</taxon>
        <taxon>Mortierellaceae</taxon>
        <taxon>Entomortierella</taxon>
    </lineage>
</organism>
<dbReference type="Proteomes" id="UP000703661">
    <property type="component" value="Unassembled WGS sequence"/>
</dbReference>
<comment type="caution">
    <text evidence="5">The sequence shown here is derived from an EMBL/GenBank/DDBJ whole genome shotgun (WGS) entry which is preliminary data.</text>
</comment>
<dbReference type="EMBL" id="JAAAID010000070">
    <property type="protein sequence ID" value="KAG0023141.1"/>
    <property type="molecule type" value="Genomic_DNA"/>
</dbReference>
<evidence type="ECO:0000313" key="6">
    <source>
        <dbReference type="Proteomes" id="UP000703661"/>
    </source>
</evidence>
<keyword evidence="3" id="KW-0732">Signal</keyword>
<sequence length="531" mass="56743">MPAMVLIYLLASILLLSGVHAQDSTTPTNLNATVSLTPTSTGGSSGTATPTTATITTSASSISVSLSTSVSPSSSGTTPPAESTPVTYPPGTVNCFSMPYCSESEECFVLEDGLVCMDKVINSGYILSRNDSGVPSVPSWSGKRSGLNSNCTLFQMPKSADKPGLALMVYDLIQYTIPPDLLISRYDTSRTNWYTLFSNCETDLACVMGKCLPRPTLGQSCTTSWQCNARALGLNENNSPIPTANVTGVRCEYENGDKSINTTCQLLHRDVVDSSSGGFSAWHVIVPVVVILILAYFGTMFYQRRMKDQKARKWSRISDESDKEVSLILDETHISGFPEDTLDVCNVIWRAVQIEPGESGLDALEVVSQVSKPLADINVSIMQISTYDADFTLMPECDLTRALECLSNTFPIGNNPLEDAELQPSDLQSWEESFPTCPTKINSLQDALLVGAATTRGRKSSVMSTMDNCEDEKLRNGRGDSGVGSEATSGTNSGLNSGHGSHVLGTTIAGLDPSLISSLSIKDGTKATRGC</sequence>
<dbReference type="InterPro" id="IPR051719">
    <property type="entry name" value="CASTOR_mTORC1"/>
</dbReference>
<dbReference type="AlphaFoldDB" id="A0A9P6T426"/>
<feature type="domain" description="CASTOR ACT" evidence="4">
    <location>
        <begin position="349"/>
        <end position="407"/>
    </location>
</feature>
<gene>
    <name evidence="5" type="primary">GATSL3_2</name>
    <name evidence="5" type="ORF">BGZ80_010298</name>
</gene>
<keyword evidence="2" id="KW-1133">Transmembrane helix</keyword>
<dbReference type="SUPFAM" id="SSF55021">
    <property type="entry name" value="ACT-like"/>
    <property type="match status" value="1"/>
</dbReference>
<dbReference type="Gene3D" id="3.30.2130.10">
    <property type="entry name" value="VC0802-like"/>
    <property type="match status" value="1"/>
</dbReference>
<accession>A0A9P6T426</accession>
<evidence type="ECO:0000256" key="2">
    <source>
        <dbReference type="SAM" id="Phobius"/>
    </source>
</evidence>
<feature type="chain" id="PRO_5040408244" evidence="3">
    <location>
        <begin position="22"/>
        <end position="531"/>
    </location>
</feature>
<evidence type="ECO:0000256" key="3">
    <source>
        <dbReference type="SAM" id="SignalP"/>
    </source>
</evidence>
<feature type="signal peptide" evidence="3">
    <location>
        <begin position="1"/>
        <end position="21"/>
    </location>
</feature>
<reference evidence="5" key="1">
    <citation type="journal article" date="2020" name="Fungal Divers.">
        <title>Resolving the Mortierellaceae phylogeny through synthesis of multi-gene phylogenetics and phylogenomics.</title>
        <authorList>
            <person name="Vandepol N."/>
            <person name="Liber J."/>
            <person name="Desiro A."/>
            <person name="Na H."/>
            <person name="Kennedy M."/>
            <person name="Barry K."/>
            <person name="Grigoriev I.V."/>
            <person name="Miller A.N."/>
            <person name="O'Donnell K."/>
            <person name="Stajich J.E."/>
            <person name="Bonito G."/>
        </authorList>
    </citation>
    <scope>NUCLEOTIDE SEQUENCE</scope>
    <source>
        <strain evidence="5">NRRL 2769</strain>
    </source>
</reference>
<dbReference type="PANTHER" id="PTHR31131">
    <property type="entry name" value="CHROMOSOME 1, WHOLE GENOME SHOTGUN SEQUENCE"/>
    <property type="match status" value="1"/>
</dbReference>
<feature type="region of interest" description="Disordered" evidence="1">
    <location>
        <begin position="460"/>
        <end position="499"/>
    </location>
</feature>
<feature type="transmembrane region" description="Helical" evidence="2">
    <location>
        <begin position="281"/>
        <end position="302"/>
    </location>
</feature>
<dbReference type="GO" id="GO:0046394">
    <property type="term" value="P:carboxylic acid biosynthetic process"/>
    <property type="evidence" value="ECO:0007669"/>
    <property type="project" value="UniProtKB-ARBA"/>
</dbReference>